<dbReference type="KEGG" id="slr:L21SP2_0563"/>
<accession>V5WED0</accession>
<evidence type="ECO:0000313" key="1">
    <source>
        <dbReference type="EMBL" id="AHC13995.1"/>
    </source>
</evidence>
<gene>
    <name evidence="1" type="ORF">L21SP2_0563</name>
</gene>
<dbReference type="Proteomes" id="UP000018680">
    <property type="component" value="Chromosome"/>
</dbReference>
<evidence type="ECO:0000313" key="2">
    <source>
        <dbReference type="Proteomes" id="UP000018680"/>
    </source>
</evidence>
<dbReference type="HOGENOM" id="CLU_2668927_0_0_12"/>
<organism evidence="1 2">
    <name type="scientific">Salinispira pacifica</name>
    <dbReference type="NCBI Taxonomy" id="1307761"/>
    <lineage>
        <taxon>Bacteria</taxon>
        <taxon>Pseudomonadati</taxon>
        <taxon>Spirochaetota</taxon>
        <taxon>Spirochaetia</taxon>
        <taxon>Spirochaetales</taxon>
        <taxon>Spirochaetaceae</taxon>
        <taxon>Salinispira</taxon>
    </lineage>
</organism>
<dbReference type="AlphaFoldDB" id="V5WED0"/>
<dbReference type="EMBL" id="CP006939">
    <property type="protein sequence ID" value="AHC13995.1"/>
    <property type="molecule type" value="Genomic_DNA"/>
</dbReference>
<protein>
    <submittedName>
        <fullName evidence="1">Uncharacterized protein</fullName>
    </submittedName>
</protein>
<name>V5WED0_9SPIO</name>
<keyword evidence="2" id="KW-1185">Reference proteome</keyword>
<reference evidence="1 2" key="1">
    <citation type="journal article" date="2015" name="Stand. Genomic Sci.">
        <title>Complete genome sequence and description of Salinispira pacifica gen. nov., sp. nov., a novel spirochaete isolated form a hypersaline microbial mat.</title>
        <authorList>
            <person name="Ben Hania W."/>
            <person name="Joseph M."/>
            <person name="Schumann P."/>
            <person name="Bunk B."/>
            <person name="Fiebig A."/>
            <person name="Sproer C."/>
            <person name="Klenk H.P."/>
            <person name="Fardeau M.L."/>
            <person name="Spring S."/>
        </authorList>
    </citation>
    <scope>NUCLEOTIDE SEQUENCE [LARGE SCALE GENOMIC DNA]</scope>
    <source>
        <strain evidence="1 2">L21-RPul-D2</strain>
    </source>
</reference>
<dbReference type="PATRIC" id="fig|1307761.3.peg.564"/>
<proteinExistence type="predicted"/>
<sequence length="75" mass="8264">MKPSTRRGYIFEADIAPRAGARIETSVNPDFFDLHNIAPRAGARIETGKSLIIAMLIKIAPRAGARIETMIRLQS</sequence>